<dbReference type="GO" id="GO:0003723">
    <property type="term" value="F:RNA binding"/>
    <property type="evidence" value="ECO:0007669"/>
    <property type="project" value="InterPro"/>
</dbReference>
<comment type="caution">
    <text evidence="2">The sequence shown here is derived from an EMBL/GenBank/DDBJ whole genome shotgun (WGS) entry which is preliminary data.</text>
</comment>
<reference evidence="2 3" key="1">
    <citation type="submission" date="2019-02" db="EMBL/GenBank/DDBJ databases">
        <title>Siculibacillus lacustris gen. nov., sp. nov., a new rosette-forming bacterium isolated from a freshwater crater lake (Lake St. Ana, Romania).</title>
        <authorList>
            <person name="Felfoldi T."/>
            <person name="Marton Z."/>
            <person name="Szabo A."/>
            <person name="Mentes A."/>
            <person name="Boka K."/>
            <person name="Marialigeti K."/>
            <person name="Mathe I."/>
            <person name="Koncz M."/>
            <person name="Schumann P."/>
            <person name="Toth E."/>
        </authorList>
    </citation>
    <scope>NUCLEOTIDE SEQUENCE [LARGE SCALE GENOMIC DNA]</scope>
    <source>
        <strain evidence="2 3">SA-279</strain>
    </source>
</reference>
<dbReference type="AlphaFoldDB" id="A0A4Q9VS66"/>
<dbReference type="Proteomes" id="UP000292781">
    <property type="component" value="Unassembled WGS sequence"/>
</dbReference>
<sequence length="242" mass="26045">MHIDIRELVPTFPAFRVGVVVADDLAVAPTRPPALDAEIRARQTAIRARWGGRELAEIPGIAAWRLAYKAFGIKSTRYRCSVERLVKNTLAERDLVGINSFVDAYNAVSLAHVFPVGADDLDRLTGDLAFRFARDGDGFVDMSGGEAGDGPVEDPPKPGEVVYADAEKVLCRRWNWRQDARSLVLPETRRAVVTVQSLGEGDLEAALADLVDLLGSFSGARCAVTIADAGAPHLVVAEPPSA</sequence>
<dbReference type="SUPFAM" id="SSF56037">
    <property type="entry name" value="PheT/TilS domain"/>
    <property type="match status" value="1"/>
</dbReference>
<dbReference type="Pfam" id="PF03483">
    <property type="entry name" value="B3_4"/>
    <property type="match status" value="1"/>
</dbReference>
<dbReference type="RefSeq" id="WP_131308418.1">
    <property type="nucleotide sequence ID" value="NZ_SJFN01000010.1"/>
</dbReference>
<protein>
    <recommendedName>
        <fullName evidence="1">B3/B4 tRNA-binding domain-containing protein</fullName>
    </recommendedName>
</protein>
<organism evidence="2 3">
    <name type="scientific">Siculibacillus lacustris</name>
    <dbReference type="NCBI Taxonomy" id="1549641"/>
    <lineage>
        <taxon>Bacteria</taxon>
        <taxon>Pseudomonadati</taxon>
        <taxon>Pseudomonadota</taxon>
        <taxon>Alphaproteobacteria</taxon>
        <taxon>Hyphomicrobiales</taxon>
        <taxon>Ancalomicrobiaceae</taxon>
        <taxon>Siculibacillus</taxon>
    </lineage>
</organism>
<dbReference type="Gene3D" id="3.50.40.10">
    <property type="entry name" value="Phenylalanyl-trna Synthetase, Chain B, domain 3"/>
    <property type="match status" value="1"/>
</dbReference>
<evidence type="ECO:0000259" key="1">
    <source>
        <dbReference type="SMART" id="SM00873"/>
    </source>
</evidence>
<dbReference type="InterPro" id="IPR005146">
    <property type="entry name" value="B3/B4_tRNA-bd"/>
</dbReference>
<proteinExistence type="predicted"/>
<dbReference type="InterPro" id="IPR020825">
    <property type="entry name" value="Phe-tRNA_synthase-like_B3/B4"/>
</dbReference>
<evidence type="ECO:0000313" key="2">
    <source>
        <dbReference type="EMBL" id="TBW38794.1"/>
    </source>
</evidence>
<feature type="domain" description="B3/B4 tRNA-binding" evidence="1">
    <location>
        <begin position="62"/>
        <end position="219"/>
    </location>
</feature>
<dbReference type="SMART" id="SM00873">
    <property type="entry name" value="B3_4"/>
    <property type="match status" value="1"/>
</dbReference>
<evidence type="ECO:0000313" key="3">
    <source>
        <dbReference type="Proteomes" id="UP000292781"/>
    </source>
</evidence>
<dbReference type="PANTHER" id="PTHR39209">
    <property type="match status" value="1"/>
</dbReference>
<name>A0A4Q9VS66_9HYPH</name>
<dbReference type="GO" id="GO:0004826">
    <property type="term" value="F:phenylalanine-tRNA ligase activity"/>
    <property type="evidence" value="ECO:0007669"/>
    <property type="project" value="InterPro"/>
</dbReference>
<accession>A0A4Q9VS66</accession>
<keyword evidence="3" id="KW-1185">Reference proteome</keyword>
<gene>
    <name evidence="2" type="ORF">EYW49_08885</name>
</gene>
<dbReference type="OrthoDB" id="276580at2"/>
<dbReference type="EMBL" id="SJFN01000010">
    <property type="protein sequence ID" value="TBW38794.1"/>
    <property type="molecule type" value="Genomic_DNA"/>
</dbReference>
<dbReference type="PANTHER" id="PTHR39209:SF2">
    <property type="entry name" value="CYTOPLASMIC PROTEIN"/>
    <property type="match status" value="1"/>
</dbReference>